<proteinExistence type="predicted"/>
<reference evidence="4 5" key="1">
    <citation type="journal article" date="2019" name="Int. J. Syst. Evol. Microbiol.">
        <title>The Global Catalogue of Microorganisms (GCM) 10K type strain sequencing project: providing services to taxonomists for standard genome sequencing and annotation.</title>
        <authorList>
            <consortium name="The Broad Institute Genomics Platform"/>
            <consortium name="The Broad Institute Genome Sequencing Center for Infectious Disease"/>
            <person name="Wu L."/>
            <person name="Ma J."/>
        </authorList>
    </citation>
    <scope>NUCLEOTIDE SEQUENCE [LARGE SCALE GENOMIC DNA]</scope>
    <source>
        <strain evidence="4 5">JCM 16014</strain>
    </source>
</reference>
<comment type="caution">
    <text evidence="4">The sequence shown here is derived from an EMBL/GenBank/DDBJ whole genome shotgun (WGS) entry which is preliminary data.</text>
</comment>
<keyword evidence="1" id="KW-0808">Transferase</keyword>
<dbReference type="Pfam" id="PF00583">
    <property type="entry name" value="Acetyltransf_1"/>
    <property type="match status" value="1"/>
</dbReference>
<protein>
    <recommendedName>
        <fullName evidence="3">N-acetyltransferase domain-containing protein</fullName>
    </recommendedName>
</protein>
<dbReference type="InterPro" id="IPR016181">
    <property type="entry name" value="Acyl_CoA_acyltransferase"/>
</dbReference>
<dbReference type="Proteomes" id="UP001500751">
    <property type="component" value="Unassembled WGS sequence"/>
</dbReference>
<feature type="domain" description="N-acetyltransferase" evidence="3">
    <location>
        <begin position="1"/>
        <end position="143"/>
    </location>
</feature>
<dbReference type="SUPFAM" id="SSF55729">
    <property type="entry name" value="Acyl-CoA N-acyltransferases (Nat)"/>
    <property type="match status" value="1"/>
</dbReference>
<dbReference type="InterPro" id="IPR050832">
    <property type="entry name" value="Bact_Acetyltransf"/>
</dbReference>
<dbReference type="PANTHER" id="PTHR43877">
    <property type="entry name" value="AMINOALKYLPHOSPHONATE N-ACETYLTRANSFERASE-RELATED-RELATED"/>
    <property type="match status" value="1"/>
</dbReference>
<evidence type="ECO:0000313" key="4">
    <source>
        <dbReference type="EMBL" id="GAA2020310.1"/>
    </source>
</evidence>
<name>A0ABN2TUL1_9ACTN</name>
<evidence type="ECO:0000259" key="3">
    <source>
        <dbReference type="PROSITE" id="PS51186"/>
    </source>
</evidence>
<dbReference type="EMBL" id="BAAAQN010000007">
    <property type="protein sequence ID" value="GAA2020310.1"/>
    <property type="molecule type" value="Genomic_DNA"/>
</dbReference>
<evidence type="ECO:0000256" key="2">
    <source>
        <dbReference type="ARBA" id="ARBA00023315"/>
    </source>
</evidence>
<dbReference type="PROSITE" id="PS51186">
    <property type="entry name" value="GNAT"/>
    <property type="match status" value="1"/>
</dbReference>
<evidence type="ECO:0000313" key="5">
    <source>
        <dbReference type="Proteomes" id="UP001500751"/>
    </source>
</evidence>
<keyword evidence="5" id="KW-1185">Reference proteome</keyword>
<keyword evidence="2" id="KW-0012">Acyltransferase</keyword>
<dbReference type="CDD" id="cd04301">
    <property type="entry name" value="NAT_SF"/>
    <property type="match status" value="1"/>
</dbReference>
<accession>A0ABN2TUL1</accession>
<organism evidence="4 5">
    <name type="scientific">Catenulispora yoronensis</name>
    <dbReference type="NCBI Taxonomy" id="450799"/>
    <lineage>
        <taxon>Bacteria</taxon>
        <taxon>Bacillati</taxon>
        <taxon>Actinomycetota</taxon>
        <taxon>Actinomycetes</taxon>
        <taxon>Catenulisporales</taxon>
        <taxon>Catenulisporaceae</taxon>
        <taxon>Catenulispora</taxon>
    </lineage>
</organism>
<dbReference type="Gene3D" id="3.40.630.30">
    <property type="match status" value="1"/>
</dbReference>
<sequence length="143" mass="15805">MNPHTFQVPTAEGLAEWLDERMAFYQDSQELLSLVAEVDGVVIGTLTAVLHEPSETAVRQVQTDLGRRRLHIDNLGVAGSHRRAGVGSALMRAAEEWGRERGAEVVLLETEANNPMSVPFYEERMGFSAEVVVFRKEIGVLGE</sequence>
<evidence type="ECO:0000256" key="1">
    <source>
        <dbReference type="ARBA" id="ARBA00022679"/>
    </source>
</evidence>
<gene>
    <name evidence="4" type="ORF">GCM10009839_16230</name>
</gene>
<dbReference type="InterPro" id="IPR000182">
    <property type="entry name" value="GNAT_dom"/>
</dbReference>